<dbReference type="InterPro" id="IPR013924">
    <property type="entry name" value="RNase_H2_suC"/>
</dbReference>
<evidence type="ECO:0000313" key="1">
    <source>
        <dbReference type="EMBL" id="DAZ94550.1"/>
    </source>
</evidence>
<dbReference type="AlphaFoldDB" id="A0AAV2YHT5"/>
<name>A0AAV2YHT5_9STRA</name>
<protein>
    <submittedName>
        <fullName evidence="1">Uncharacterized protein</fullName>
    </submittedName>
</protein>
<dbReference type="Proteomes" id="UP001146120">
    <property type="component" value="Unassembled WGS sequence"/>
</dbReference>
<comment type="caution">
    <text evidence="1">The sequence shown here is derived from an EMBL/GenBank/DDBJ whole genome shotgun (WGS) entry which is preliminary data.</text>
</comment>
<dbReference type="PANTHER" id="PTHR47204:SF1">
    <property type="entry name" value="RIBONUCLEASE H2 SUBUNIT C"/>
    <property type="match status" value="1"/>
</dbReference>
<dbReference type="EMBL" id="DAKRPA010000245">
    <property type="protein sequence ID" value="DAZ94550.1"/>
    <property type="molecule type" value="Genomic_DNA"/>
</dbReference>
<dbReference type="Gene3D" id="2.40.128.680">
    <property type="match status" value="1"/>
</dbReference>
<organism evidence="1 2">
    <name type="scientific">Lagenidium giganteum</name>
    <dbReference type="NCBI Taxonomy" id="4803"/>
    <lineage>
        <taxon>Eukaryota</taxon>
        <taxon>Sar</taxon>
        <taxon>Stramenopiles</taxon>
        <taxon>Oomycota</taxon>
        <taxon>Peronosporomycetes</taxon>
        <taxon>Pythiales</taxon>
        <taxon>Pythiaceae</taxon>
    </lineage>
</organism>
<dbReference type="GO" id="GO:0006401">
    <property type="term" value="P:RNA catabolic process"/>
    <property type="evidence" value="ECO:0007669"/>
    <property type="project" value="InterPro"/>
</dbReference>
<dbReference type="PANTHER" id="PTHR47204">
    <property type="entry name" value="OS02G0168900 PROTEIN"/>
    <property type="match status" value="1"/>
</dbReference>
<reference evidence="1" key="2">
    <citation type="journal article" date="2023" name="Microbiol Resour">
        <title>Decontamination and Annotation of the Draft Genome Sequence of the Oomycete Lagenidium giganteum ARSEF 373.</title>
        <authorList>
            <person name="Morgan W.R."/>
            <person name="Tartar A."/>
        </authorList>
    </citation>
    <scope>NUCLEOTIDE SEQUENCE</scope>
    <source>
        <strain evidence="1">ARSEF 373</strain>
    </source>
</reference>
<evidence type="ECO:0000313" key="2">
    <source>
        <dbReference type="Proteomes" id="UP001146120"/>
    </source>
</evidence>
<dbReference type="Pfam" id="PF08615">
    <property type="entry name" value="RNase_H2_suC"/>
    <property type="match status" value="1"/>
</dbReference>
<dbReference type="CDD" id="cd09271">
    <property type="entry name" value="RNase_H2-C"/>
    <property type="match status" value="1"/>
</dbReference>
<keyword evidence="2" id="KW-1185">Reference proteome</keyword>
<dbReference type="GO" id="GO:0032299">
    <property type="term" value="C:ribonuclease H2 complex"/>
    <property type="evidence" value="ECO:0007669"/>
    <property type="project" value="InterPro"/>
</dbReference>
<reference evidence="1" key="1">
    <citation type="submission" date="2022-11" db="EMBL/GenBank/DDBJ databases">
        <authorList>
            <person name="Morgan W.R."/>
            <person name="Tartar A."/>
        </authorList>
    </citation>
    <scope>NUCLEOTIDE SEQUENCE</scope>
    <source>
        <strain evidence="1">ARSEF 373</strain>
    </source>
</reference>
<gene>
    <name evidence="1" type="ORF">N0F65_002202</name>
</gene>
<proteinExistence type="predicted"/>
<sequence>MSEHNVDERVCLTRCPLPPAEENVHSLPCHIHHDGAAAVKVYFCPKKDVNGSSESKESYSAEFRGIKLAGQRVQLRDHNYMGLIVEDSGMTHTDDEGKIWEVENHFDEIMWWCVPQLEKKCMEIDLKQAH</sequence>
<accession>A0AAV2YHT5</accession>